<reference evidence="2 3" key="1">
    <citation type="submission" date="2017-10" db="EMBL/GenBank/DDBJ databases">
        <title>Novel microbial diversity and functional potential in the marine mammal oral microbiome.</title>
        <authorList>
            <person name="Dudek N.K."/>
            <person name="Sun C.L."/>
            <person name="Burstein D."/>
            <person name="Kantor R.S."/>
            <person name="Aliaga Goltsman D.S."/>
            <person name="Bik E.M."/>
            <person name="Thomas B.C."/>
            <person name="Banfield J.F."/>
            <person name="Relman D.A."/>
        </authorList>
    </citation>
    <scope>NUCLEOTIDE SEQUENCE [LARGE SCALE GENOMIC DNA]</scope>
    <source>
        <strain evidence="2">DOLZORAL124_49_17</strain>
    </source>
</reference>
<accession>A0A2G6E3P1</accession>
<dbReference type="InterPro" id="IPR011009">
    <property type="entry name" value="Kinase-like_dom_sf"/>
</dbReference>
<name>A0A2G6E3P1_9BACT</name>
<dbReference type="Gene3D" id="3.30.200.20">
    <property type="entry name" value="Phosphorylase Kinase, domain 1"/>
    <property type="match status" value="1"/>
</dbReference>
<feature type="domain" description="Protein kinase" evidence="1">
    <location>
        <begin position="17"/>
        <end position="318"/>
    </location>
</feature>
<protein>
    <recommendedName>
        <fullName evidence="1">Protein kinase domain-containing protein</fullName>
    </recommendedName>
</protein>
<evidence type="ECO:0000313" key="3">
    <source>
        <dbReference type="Proteomes" id="UP000229740"/>
    </source>
</evidence>
<dbReference type="SMART" id="SM00220">
    <property type="entry name" value="S_TKc"/>
    <property type="match status" value="1"/>
</dbReference>
<dbReference type="Pfam" id="PF00069">
    <property type="entry name" value="Pkinase"/>
    <property type="match status" value="1"/>
</dbReference>
<dbReference type="Proteomes" id="UP000229740">
    <property type="component" value="Unassembled WGS sequence"/>
</dbReference>
<dbReference type="AlphaFoldDB" id="A0A2G6E3P1"/>
<dbReference type="SUPFAM" id="SSF48452">
    <property type="entry name" value="TPR-like"/>
    <property type="match status" value="1"/>
</dbReference>
<gene>
    <name evidence="2" type="ORF">CSB45_10690</name>
</gene>
<dbReference type="SUPFAM" id="SSF56112">
    <property type="entry name" value="Protein kinase-like (PK-like)"/>
    <property type="match status" value="1"/>
</dbReference>
<dbReference type="InterPro" id="IPR000719">
    <property type="entry name" value="Prot_kinase_dom"/>
</dbReference>
<proteinExistence type="predicted"/>
<dbReference type="InterPro" id="IPR011990">
    <property type="entry name" value="TPR-like_helical_dom_sf"/>
</dbReference>
<dbReference type="EMBL" id="PDPS01000032">
    <property type="protein sequence ID" value="PID56686.1"/>
    <property type="molecule type" value="Genomic_DNA"/>
</dbReference>
<dbReference type="PROSITE" id="PS50011">
    <property type="entry name" value="PROTEIN_KINASE_DOM"/>
    <property type="match status" value="1"/>
</dbReference>
<dbReference type="GO" id="GO:0005524">
    <property type="term" value="F:ATP binding"/>
    <property type="evidence" value="ECO:0007669"/>
    <property type="project" value="InterPro"/>
</dbReference>
<sequence>MKILNYIREKTGKRYDHISEMTHEEGGFGRLYKAVDTERQNREVCIKVIKPNLSKELQMKLWNEENQALELYRNRSGIVHLADKQYQFERDDPYWFLVMEYVHGERLGSSKYRIELDVARDEAILIIFQLCSVIYSIHQRGRYHQDIFPDNIKMHGGDVILLDLGGMREAERRSGTIIFGGEMYSPPEVSPTHLRMKRFRELRKQKMGSFESADIFSIGALFYELLLGQSFFENIEQSNLLKEYIYDYYTNPLGMTGMKQEYDDAVDQVKQNVKNFERFLISYDLPEDLCAAAGLTLSVYPQQRPTIEAFLARFLPFMLNKGKACFQRNDFQNTVLWIKYLEKHFDEIQLESTSNDISFAKKMEQHLLAHVPLYIETCLLRGLVQFHQELFDAAQRSFLKARHLLERYSDGCSDVQRSSYLVKAAANIAACLYKTQHKSEACHLYNSLSTAQADLGRIIQHNLHVCSA</sequence>
<dbReference type="Gene3D" id="1.10.510.10">
    <property type="entry name" value="Transferase(Phosphotransferase) domain 1"/>
    <property type="match status" value="1"/>
</dbReference>
<dbReference type="PANTHER" id="PTHR44167:SF24">
    <property type="entry name" value="SERINE_THREONINE-PROTEIN KINASE CHK2"/>
    <property type="match status" value="1"/>
</dbReference>
<dbReference type="PANTHER" id="PTHR44167">
    <property type="entry name" value="OVARIAN-SPECIFIC SERINE/THREONINE-PROTEIN KINASE LOK-RELATED"/>
    <property type="match status" value="1"/>
</dbReference>
<organism evidence="2 3">
    <name type="scientific">candidate division KSB3 bacterium</name>
    <dbReference type="NCBI Taxonomy" id="2044937"/>
    <lineage>
        <taxon>Bacteria</taxon>
        <taxon>candidate division KSB3</taxon>
    </lineage>
</organism>
<dbReference type="GO" id="GO:0004674">
    <property type="term" value="F:protein serine/threonine kinase activity"/>
    <property type="evidence" value="ECO:0007669"/>
    <property type="project" value="TreeGrafter"/>
</dbReference>
<comment type="caution">
    <text evidence="2">The sequence shown here is derived from an EMBL/GenBank/DDBJ whole genome shotgun (WGS) entry which is preliminary data.</text>
</comment>
<evidence type="ECO:0000313" key="2">
    <source>
        <dbReference type="EMBL" id="PID56686.1"/>
    </source>
</evidence>
<evidence type="ECO:0000259" key="1">
    <source>
        <dbReference type="PROSITE" id="PS50011"/>
    </source>
</evidence>